<protein>
    <submittedName>
        <fullName evidence="10">4-azaleucine resistance transporter AzlC</fullName>
    </submittedName>
    <submittedName>
        <fullName evidence="9">Branched-chain amino acid ABC transporter permease</fullName>
    </submittedName>
</protein>
<keyword evidence="3" id="KW-0813">Transport</keyword>
<dbReference type="EMBL" id="BSDO01000001">
    <property type="protein sequence ID" value="GLI20831.1"/>
    <property type="molecule type" value="Genomic_DNA"/>
</dbReference>
<gene>
    <name evidence="10" type="ORF">GGQ86_001887</name>
    <name evidence="9" type="ORF">XFLAVUS301_05050</name>
</gene>
<feature type="transmembrane region" description="Helical" evidence="8">
    <location>
        <begin position="143"/>
        <end position="164"/>
    </location>
</feature>
<keyword evidence="5 8" id="KW-0812">Transmembrane</keyword>
<dbReference type="PANTHER" id="PTHR34979">
    <property type="entry name" value="INNER MEMBRANE PROTEIN YGAZ"/>
    <property type="match status" value="1"/>
</dbReference>
<evidence type="ECO:0000256" key="4">
    <source>
        <dbReference type="ARBA" id="ARBA00022475"/>
    </source>
</evidence>
<keyword evidence="7 8" id="KW-0472">Membrane</keyword>
<name>A0A9W6CF57_XANFL</name>
<dbReference type="EMBL" id="JAVDPY010000003">
    <property type="protein sequence ID" value="MDR6333417.1"/>
    <property type="molecule type" value="Genomic_DNA"/>
</dbReference>
<dbReference type="Pfam" id="PF03591">
    <property type="entry name" value="AzlC"/>
    <property type="match status" value="1"/>
</dbReference>
<keyword evidence="6 8" id="KW-1133">Transmembrane helix</keyword>
<evidence type="ECO:0000256" key="7">
    <source>
        <dbReference type="ARBA" id="ARBA00023136"/>
    </source>
</evidence>
<proteinExistence type="inferred from homology"/>
<evidence type="ECO:0000313" key="11">
    <source>
        <dbReference type="Proteomes" id="UP001144397"/>
    </source>
</evidence>
<feature type="transmembrane region" description="Helical" evidence="8">
    <location>
        <begin position="26"/>
        <end position="44"/>
    </location>
</feature>
<evidence type="ECO:0000256" key="1">
    <source>
        <dbReference type="ARBA" id="ARBA00004651"/>
    </source>
</evidence>
<dbReference type="RefSeq" id="WP_229645918.1">
    <property type="nucleotide sequence ID" value="NZ_BSDO01000001.1"/>
</dbReference>
<evidence type="ECO:0000256" key="8">
    <source>
        <dbReference type="SAM" id="Phobius"/>
    </source>
</evidence>
<dbReference type="GO" id="GO:1903785">
    <property type="term" value="P:L-valine transmembrane transport"/>
    <property type="evidence" value="ECO:0007669"/>
    <property type="project" value="TreeGrafter"/>
</dbReference>
<keyword evidence="4" id="KW-1003">Cell membrane</keyword>
<comment type="subcellular location">
    <subcellularLocation>
        <location evidence="1">Cell membrane</location>
        <topology evidence="1">Multi-pass membrane protein</topology>
    </subcellularLocation>
</comment>
<evidence type="ECO:0000313" key="12">
    <source>
        <dbReference type="Proteomes" id="UP001245370"/>
    </source>
</evidence>
<sequence length="242" mass="25411">MIAPLQMTKPHPAPLTLAGMAEGARAMLPLMPGIAAFGMAFGAASIQKSFTLLEATISSAIVFAGLAQMVALEGWTQHWTAGSLLALGFLTLTVNMRHVLMGASLRPWLGTLPAWKSYPALMMMADNNWAAALRYRAEGGNDVGYFVGSGLITWFVWVLATAVGHLVGGGIPDPKAVGIDLVVPAFFIAMLLPNWKGKREAVGWGVAAAVSTAVSFVLPGWWFIVIGAVAGALAGGFTDDDR</sequence>
<dbReference type="InterPro" id="IPR011606">
    <property type="entry name" value="Brnchd-chn_aa_trnsp_permease"/>
</dbReference>
<comment type="caution">
    <text evidence="9">The sequence shown here is derived from an EMBL/GenBank/DDBJ whole genome shotgun (WGS) entry which is preliminary data.</text>
</comment>
<feature type="transmembrane region" description="Helical" evidence="8">
    <location>
        <begin position="78"/>
        <end position="96"/>
    </location>
</feature>
<keyword evidence="12" id="KW-1185">Reference proteome</keyword>
<dbReference type="AlphaFoldDB" id="A0A9W6CF57"/>
<dbReference type="Proteomes" id="UP001144397">
    <property type="component" value="Unassembled WGS sequence"/>
</dbReference>
<evidence type="ECO:0000313" key="9">
    <source>
        <dbReference type="EMBL" id="GLI20831.1"/>
    </source>
</evidence>
<evidence type="ECO:0000256" key="2">
    <source>
        <dbReference type="ARBA" id="ARBA00010735"/>
    </source>
</evidence>
<dbReference type="Proteomes" id="UP001245370">
    <property type="component" value="Unassembled WGS sequence"/>
</dbReference>
<evidence type="ECO:0000256" key="5">
    <source>
        <dbReference type="ARBA" id="ARBA00022692"/>
    </source>
</evidence>
<evidence type="ECO:0000256" key="3">
    <source>
        <dbReference type="ARBA" id="ARBA00022448"/>
    </source>
</evidence>
<comment type="similarity">
    <text evidence="2">Belongs to the AzlC family.</text>
</comment>
<reference evidence="10 12" key="2">
    <citation type="submission" date="2023-07" db="EMBL/GenBank/DDBJ databases">
        <title>Genomic Encyclopedia of Type Strains, Phase IV (KMG-IV): sequencing the most valuable type-strain genomes for metagenomic binning, comparative biology and taxonomic classification.</title>
        <authorList>
            <person name="Goeker M."/>
        </authorList>
    </citation>
    <scope>NUCLEOTIDE SEQUENCE [LARGE SCALE GENOMIC DNA]</scope>
    <source>
        <strain evidence="10 12">DSM 338</strain>
    </source>
</reference>
<feature type="transmembrane region" description="Helical" evidence="8">
    <location>
        <begin position="176"/>
        <end position="192"/>
    </location>
</feature>
<evidence type="ECO:0000313" key="10">
    <source>
        <dbReference type="EMBL" id="MDR6333417.1"/>
    </source>
</evidence>
<organism evidence="9 11">
    <name type="scientific">Xanthobacter flavus</name>
    <dbReference type="NCBI Taxonomy" id="281"/>
    <lineage>
        <taxon>Bacteria</taxon>
        <taxon>Pseudomonadati</taxon>
        <taxon>Pseudomonadota</taxon>
        <taxon>Alphaproteobacteria</taxon>
        <taxon>Hyphomicrobiales</taxon>
        <taxon>Xanthobacteraceae</taxon>
        <taxon>Xanthobacter</taxon>
    </lineage>
</organism>
<accession>A0A9W6CF57</accession>
<evidence type="ECO:0000256" key="6">
    <source>
        <dbReference type="ARBA" id="ARBA00022989"/>
    </source>
</evidence>
<dbReference type="GO" id="GO:0005886">
    <property type="term" value="C:plasma membrane"/>
    <property type="evidence" value="ECO:0007669"/>
    <property type="project" value="UniProtKB-SubCell"/>
</dbReference>
<dbReference type="PANTHER" id="PTHR34979:SF1">
    <property type="entry name" value="INNER MEMBRANE PROTEIN YGAZ"/>
    <property type="match status" value="1"/>
</dbReference>
<feature type="transmembrane region" description="Helical" evidence="8">
    <location>
        <begin position="204"/>
        <end position="237"/>
    </location>
</feature>
<feature type="transmembrane region" description="Helical" evidence="8">
    <location>
        <begin position="51"/>
        <end position="72"/>
    </location>
</feature>
<reference evidence="9" key="1">
    <citation type="submission" date="2022-12" db="EMBL/GenBank/DDBJ databases">
        <title>Reference genome sequencing for broad-spectrum identification of bacterial and archaeal isolates by mass spectrometry.</title>
        <authorList>
            <person name="Sekiguchi Y."/>
            <person name="Tourlousse D.M."/>
        </authorList>
    </citation>
    <scope>NUCLEOTIDE SEQUENCE</scope>
    <source>
        <strain evidence="9">301</strain>
    </source>
</reference>
<dbReference type="GeneID" id="95761298"/>